<feature type="compositionally biased region" description="Low complexity" evidence="2">
    <location>
        <begin position="178"/>
        <end position="194"/>
    </location>
</feature>
<keyword evidence="1" id="KW-0175">Coiled coil</keyword>
<proteinExistence type="predicted"/>
<evidence type="ECO:0000256" key="2">
    <source>
        <dbReference type="SAM" id="MobiDB-lite"/>
    </source>
</evidence>
<evidence type="ECO:0000256" key="1">
    <source>
        <dbReference type="SAM" id="Coils"/>
    </source>
</evidence>
<evidence type="ECO:0000313" key="3">
    <source>
        <dbReference type="EMBL" id="GFR51908.1"/>
    </source>
</evidence>
<gene>
    <name evidence="3" type="ORF">Agub_g14392</name>
</gene>
<protein>
    <submittedName>
        <fullName evidence="3">Uncharacterized protein</fullName>
    </submittedName>
</protein>
<dbReference type="Proteomes" id="UP001054857">
    <property type="component" value="Unassembled WGS sequence"/>
</dbReference>
<feature type="coiled-coil region" evidence="1">
    <location>
        <begin position="23"/>
        <end position="54"/>
    </location>
</feature>
<feature type="region of interest" description="Disordered" evidence="2">
    <location>
        <begin position="150"/>
        <end position="248"/>
    </location>
</feature>
<name>A0AAD3E3X5_9CHLO</name>
<feature type="non-terminal residue" evidence="3">
    <location>
        <position position="248"/>
    </location>
</feature>
<comment type="caution">
    <text evidence="3">The sequence shown here is derived from an EMBL/GenBank/DDBJ whole genome shotgun (WGS) entry which is preliminary data.</text>
</comment>
<sequence>MEAAASPARREALLHRHDGDSPIISMKRLMQQLMEELEGLRQQQSILLQQLADQGREEDEHREWVKQRLDTLEHTVQEAAAAASASAASASAAAASASSAATAATTAAAAAAAAASPRSPSISATGMAAVQPLVRMPSFEFTRLACSSLNGGGSPGGSPPGDLGAPAVQHEPVGGGSSSSPAAAVAAPAASTSSNGAPPAAAVGGSCGPVRGRFRQPSPPSSDDGRGDVGGGGEGGAAFQAAGGVGDP</sequence>
<accession>A0AAD3E3X5</accession>
<dbReference type="AlphaFoldDB" id="A0AAD3E3X5"/>
<evidence type="ECO:0000313" key="4">
    <source>
        <dbReference type="Proteomes" id="UP001054857"/>
    </source>
</evidence>
<keyword evidence="4" id="KW-1185">Reference proteome</keyword>
<reference evidence="3 4" key="1">
    <citation type="journal article" date="2021" name="Sci. Rep.">
        <title>Genome sequencing of the multicellular alga Astrephomene provides insights into convergent evolution of germ-soma differentiation.</title>
        <authorList>
            <person name="Yamashita S."/>
            <person name="Yamamoto K."/>
            <person name="Matsuzaki R."/>
            <person name="Suzuki S."/>
            <person name="Yamaguchi H."/>
            <person name="Hirooka S."/>
            <person name="Minakuchi Y."/>
            <person name="Miyagishima S."/>
            <person name="Kawachi M."/>
            <person name="Toyoda A."/>
            <person name="Nozaki H."/>
        </authorList>
    </citation>
    <scope>NUCLEOTIDE SEQUENCE [LARGE SCALE GENOMIC DNA]</scope>
    <source>
        <strain evidence="3 4">NIES-4017</strain>
    </source>
</reference>
<organism evidence="3 4">
    <name type="scientific">Astrephomene gubernaculifera</name>
    <dbReference type="NCBI Taxonomy" id="47775"/>
    <lineage>
        <taxon>Eukaryota</taxon>
        <taxon>Viridiplantae</taxon>
        <taxon>Chlorophyta</taxon>
        <taxon>core chlorophytes</taxon>
        <taxon>Chlorophyceae</taxon>
        <taxon>CS clade</taxon>
        <taxon>Chlamydomonadales</taxon>
        <taxon>Astrephomenaceae</taxon>
        <taxon>Astrephomene</taxon>
    </lineage>
</organism>
<dbReference type="EMBL" id="BMAR01000055">
    <property type="protein sequence ID" value="GFR51908.1"/>
    <property type="molecule type" value="Genomic_DNA"/>
</dbReference>